<dbReference type="AlphaFoldDB" id="A0AAD5RL28"/>
<feature type="compositionally biased region" description="Basic residues" evidence="1">
    <location>
        <begin position="61"/>
        <end position="72"/>
    </location>
</feature>
<reference evidence="2" key="1">
    <citation type="submission" date="2022-07" db="EMBL/GenBank/DDBJ databases">
        <title>Draft genome sequence of Zalerion maritima ATCC 34329, a (micro)plastics degrading marine fungus.</title>
        <authorList>
            <person name="Paco A."/>
            <person name="Goncalves M.F.M."/>
            <person name="Rocha-Santos T.A.P."/>
            <person name="Alves A."/>
        </authorList>
    </citation>
    <scope>NUCLEOTIDE SEQUENCE</scope>
    <source>
        <strain evidence="2">ATCC 34329</strain>
    </source>
</reference>
<evidence type="ECO:0000256" key="1">
    <source>
        <dbReference type="SAM" id="MobiDB-lite"/>
    </source>
</evidence>
<organism evidence="2 3">
    <name type="scientific">Zalerion maritima</name>
    <dbReference type="NCBI Taxonomy" id="339359"/>
    <lineage>
        <taxon>Eukaryota</taxon>
        <taxon>Fungi</taxon>
        <taxon>Dikarya</taxon>
        <taxon>Ascomycota</taxon>
        <taxon>Pezizomycotina</taxon>
        <taxon>Sordariomycetes</taxon>
        <taxon>Lulworthiomycetidae</taxon>
        <taxon>Lulworthiales</taxon>
        <taxon>Lulworthiaceae</taxon>
        <taxon>Zalerion</taxon>
    </lineage>
</organism>
<gene>
    <name evidence="2" type="ORF">MKZ38_004850</name>
</gene>
<keyword evidence="3" id="KW-1185">Reference proteome</keyword>
<protein>
    <submittedName>
        <fullName evidence="2">Uncharacterized protein</fullName>
    </submittedName>
</protein>
<sequence length="180" mass="20325">MMPSQHWPEPLIGNNWNSDWIQMWEQQIPNDEYGMSAETTNPNLAALLEEEDFTDDQPRPSTHKIHAPSPRRHRVPAELAIGHRPMAFPLPCYSTLPYSPLPPTAAASRFPQPLLPPFEIPDPYNGNSIQESHHPDACFLDPAFPDSGFNNKAKLLPPIHHHHIIAKHGSLISMSNMKKI</sequence>
<accession>A0AAD5RL28</accession>
<evidence type="ECO:0000313" key="2">
    <source>
        <dbReference type="EMBL" id="KAJ2897248.1"/>
    </source>
</evidence>
<comment type="caution">
    <text evidence="2">The sequence shown here is derived from an EMBL/GenBank/DDBJ whole genome shotgun (WGS) entry which is preliminary data.</text>
</comment>
<name>A0AAD5RL28_9PEZI</name>
<feature type="region of interest" description="Disordered" evidence="1">
    <location>
        <begin position="53"/>
        <end position="72"/>
    </location>
</feature>
<dbReference type="Proteomes" id="UP001201980">
    <property type="component" value="Unassembled WGS sequence"/>
</dbReference>
<proteinExistence type="predicted"/>
<dbReference type="EMBL" id="JAKWBI020000286">
    <property type="protein sequence ID" value="KAJ2897248.1"/>
    <property type="molecule type" value="Genomic_DNA"/>
</dbReference>
<evidence type="ECO:0000313" key="3">
    <source>
        <dbReference type="Proteomes" id="UP001201980"/>
    </source>
</evidence>